<dbReference type="RefSeq" id="WP_055179992.1">
    <property type="nucleotide sequence ID" value="NZ_AP023420.1"/>
</dbReference>
<dbReference type="Proteomes" id="UP000679848">
    <property type="component" value="Chromosome"/>
</dbReference>
<dbReference type="EMBL" id="AP023420">
    <property type="protein sequence ID" value="BCK84985.1"/>
    <property type="molecule type" value="Genomic_DNA"/>
</dbReference>
<reference evidence="1" key="1">
    <citation type="submission" date="2020-09" db="EMBL/GenBank/DDBJ databases">
        <title>New species isolated from human feces.</title>
        <authorList>
            <person name="Kitahara M."/>
            <person name="Shigeno Y."/>
            <person name="Shime M."/>
            <person name="Matsumoto Y."/>
            <person name="Nakamura S."/>
            <person name="Motooka D."/>
            <person name="Fukuoka S."/>
            <person name="Nishikawa H."/>
            <person name="Benno Y."/>
        </authorList>
    </citation>
    <scope>NUCLEOTIDE SEQUENCE</scope>
    <source>
        <strain evidence="1">MM59</strain>
    </source>
</reference>
<dbReference type="AlphaFoldDB" id="A0A810QEG1"/>
<evidence type="ECO:0000313" key="1">
    <source>
        <dbReference type="EMBL" id="BCK84985.1"/>
    </source>
</evidence>
<gene>
    <name evidence="1" type="ORF">MM59RIKEN_23040</name>
</gene>
<accession>A0A810QEG1</accession>
<organism evidence="1 2">
    <name type="scientific">Pusillibacter faecalis</name>
    <dbReference type="NCBI Taxonomy" id="2714358"/>
    <lineage>
        <taxon>Bacteria</taxon>
        <taxon>Bacillati</taxon>
        <taxon>Bacillota</taxon>
        <taxon>Clostridia</taxon>
        <taxon>Eubacteriales</taxon>
        <taxon>Oscillospiraceae</taxon>
        <taxon>Pusillibacter</taxon>
    </lineage>
</organism>
<protein>
    <submittedName>
        <fullName evidence="1">Uncharacterized protein</fullName>
    </submittedName>
</protein>
<sequence>MKRGISVTRDYDYHNTPCVVITKKRGKLTIPEITDILHYEDQQRWSGRYALLLDCTEVTMGGNGCLDMMDERPGDAVVLYELEEGEPCPVCNASLPPFQYCPTCGSAWAENGTNIETHLADMQQEASRSIKNPDASEASRLAWYWSHIGSIDLARQLGLISEKRRQELYEEMRPLKPAITVPVDTEGVNRHE</sequence>
<name>A0A810QEG1_9FIRM</name>
<dbReference type="KEGG" id="pfaa:MM59RIKEN_23040"/>
<evidence type="ECO:0000313" key="2">
    <source>
        <dbReference type="Proteomes" id="UP000679848"/>
    </source>
</evidence>
<keyword evidence="2" id="KW-1185">Reference proteome</keyword>
<proteinExistence type="predicted"/>